<reference evidence="10 11" key="2">
    <citation type="submission" date="2020-07" db="EMBL/GenBank/DDBJ databases">
        <title>Genome assembly of wild tea tree DASZ reveals pedigree and selection history of tea varieties.</title>
        <authorList>
            <person name="Zhang W."/>
        </authorList>
    </citation>
    <scope>NUCLEOTIDE SEQUENCE [LARGE SCALE GENOMIC DNA]</scope>
    <source>
        <strain evidence="11">cv. G240</strain>
        <tissue evidence="10">Leaf</tissue>
    </source>
</reference>
<keyword evidence="5 9" id="KW-1133">Transmembrane helix</keyword>
<keyword evidence="7" id="KW-0539">Nucleus</keyword>
<dbReference type="PANTHER" id="PTHR31587:SF4">
    <property type="entry name" value="TRANSMEMBRANE PROTEIN (DUF2215)"/>
    <property type="match status" value="1"/>
</dbReference>
<evidence type="ECO:0000256" key="8">
    <source>
        <dbReference type="SAM" id="MobiDB-lite"/>
    </source>
</evidence>
<feature type="transmembrane region" description="Helical" evidence="9">
    <location>
        <begin position="466"/>
        <end position="483"/>
    </location>
</feature>
<dbReference type="AlphaFoldDB" id="A0A7J7I1P5"/>
<dbReference type="InterPro" id="IPR019358">
    <property type="entry name" value="NEMP_fam"/>
</dbReference>
<evidence type="ECO:0000313" key="11">
    <source>
        <dbReference type="Proteomes" id="UP000593564"/>
    </source>
</evidence>
<name>A0A7J7I1P5_CAMSI</name>
<evidence type="ECO:0000313" key="10">
    <source>
        <dbReference type="EMBL" id="KAF5958346.1"/>
    </source>
</evidence>
<evidence type="ECO:0000256" key="9">
    <source>
        <dbReference type="SAM" id="Phobius"/>
    </source>
</evidence>
<dbReference type="Pfam" id="PF10225">
    <property type="entry name" value="NEMP"/>
    <property type="match status" value="2"/>
</dbReference>
<keyword evidence="6 9" id="KW-0472">Membrane</keyword>
<dbReference type="GO" id="GO:0005637">
    <property type="term" value="C:nuclear inner membrane"/>
    <property type="evidence" value="ECO:0007669"/>
    <property type="project" value="UniProtKB-SubCell"/>
</dbReference>
<sequence length="507" mass="57182">VAQPTTLQISPRLPVEKSPGSKHGAIVLLKVNVSIVSSSARLPNVRNFSLGIGMCPQGQWEKLVEGSWVRSMSPFDHKLLDVRMVGSSLEILQNFSHIFLVLGIINMTLASSLSKSLVFYYSSAMAVGIILVILVILFQSSVDPLLAAEALLCGVVVRRITRSRFIRHLHKNLRRTIKHGHRYQIPGSSPSKDSYDEYVHNIRKPNNCGFLKPRSRHFTKAPSNSPIQGLIRTPPSQLSDSETHYSSFHKTPERRKFSKDVWEKFTKDSTKKALEELVSSPDFSKWAVINAERITLSPKKDTPDQPCMWIPCYQILGLIRTPPSQLSDSETHHSCFHKTPERRKFSKDEWKKFTKDSTKKALEELVSSPDFSKWAVVNAKRITLTPKDTPDQPQFFSYRIIFLVLGIIIMTLASSLSNSLVFYYSSVMAVGIFLVILVVLFQVGLGSISLIIFIVLFPILESSVDPLLAAEGLLCGVVVSLLFRRIARTRFIRHVYKYINVTTWGVK</sequence>
<evidence type="ECO:0000256" key="2">
    <source>
        <dbReference type="ARBA" id="ARBA00005748"/>
    </source>
</evidence>
<comment type="subcellular location">
    <subcellularLocation>
        <location evidence="1">Nucleus inner membrane</location>
        <topology evidence="1">Multi-pass membrane protein</topology>
        <orientation evidence="1">Nucleoplasmic side</orientation>
    </subcellularLocation>
</comment>
<feature type="transmembrane region" description="Helical" evidence="9">
    <location>
        <begin position="443"/>
        <end position="460"/>
    </location>
</feature>
<dbReference type="EMBL" id="JACBKZ010000002">
    <property type="protein sequence ID" value="KAF5958346.1"/>
    <property type="molecule type" value="Genomic_DNA"/>
</dbReference>
<evidence type="ECO:0000256" key="7">
    <source>
        <dbReference type="ARBA" id="ARBA00023242"/>
    </source>
</evidence>
<evidence type="ECO:0000256" key="5">
    <source>
        <dbReference type="ARBA" id="ARBA00022989"/>
    </source>
</evidence>
<dbReference type="PANTHER" id="PTHR31587">
    <property type="entry name" value="TRANSMEMBRANE PROTEIN (DUF2215)"/>
    <property type="match status" value="1"/>
</dbReference>
<organism evidence="10 11">
    <name type="scientific">Camellia sinensis</name>
    <name type="common">Tea plant</name>
    <name type="synonym">Thea sinensis</name>
    <dbReference type="NCBI Taxonomy" id="4442"/>
    <lineage>
        <taxon>Eukaryota</taxon>
        <taxon>Viridiplantae</taxon>
        <taxon>Streptophyta</taxon>
        <taxon>Embryophyta</taxon>
        <taxon>Tracheophyta</taxon>
        <taxon>Spermatophyta</taxon>
        <taxon>Magnoliopsida</taxon>
        <taxon>eudicotyledons</taxon>
        <taxon>Gunneridae</taxon>
        <taxon>Pentapetalae</taxon>
        <taxon>asterids</taxon>
        <taxon>Ericales</taxon>
        <taxon>Theaceae</taxon>
        <taxon>Camellia</taxon>
    </lineage>
</organism>
<evidence type="ECO:0000256" key="1">
    <source>
        <dbReference type="ARBA" id="ARBA00004575"/>
    </source>
</evidence>
<feature type="compositionally biased region" description="Polar residues" evidence="8">
    <location>
        <begin position="234"/>
        <end position="249"/>
    </location>
</feature>
<feature type="non-terminal residue" evidence="10">
    <location>
        <position position="507"/>
    </location>
</feature>
<comment type="caution">
    <text evidence="10">The sequence shown here is derived from an EMBL/GenBank/DDBJ whole genome shotgun (WGS) entry which is preliminary data.</text>
</comment>
<reference evidence="11" key="1">
    <citation type="journal article" date="2020" name="Nat. Commun.">
        <title>Genome assembly of wild tea tree DASZ reveals pedigree and selection history of tea varieties.</title>
        <authorList>
            <person name="Zhang W."/>
            <person name="Zhang Y."/>
            <person name="Qiu H."/>
            <person name="Guo Y."/>
            <person name="Wan H."/>
            <person name="Zhang X."/>
            <person name="Scossa F."/>
            <person name="Alseekh S."/>
            <person name="Zhang Q."/>
            <person name="Wang P."/>
            <person name="Xu L."/>
            <person name="Schmidt M.H."/>
            <person name="Jia X."/>
            <person name="Li D."/>
            <person name="Zhu A."/>
            <person name="Guo F."/>
            <person name="Chen W."/>
            <person name="Ni D."/>
            <person name="Usadel B."/>
            <person name="Fernie A.R."/>
            <person name="Wen W."/>
        </authorList>
    </citation>
    <scope>NUCLEOTIDE SEQUENCE [LARGE SCALE GENOMIC DNA]</scope>
    <source>
        <strain evidence="11">cv. G240</strain>
    </source>
</reference>
<dbReference type="Proteomes" id="UP000593564">
    <property type="component" value="Unassembled WGS sequence"/>
</dbReference>
<evidence type="ECO:0000256" key="6">
    <source>
        <dbReference type="ARBA" id="ARBA00023136"/>
    </source>
</evidence>
<feature type="region of interest" description="Disordered" evidence="8">
    <location>
        <begin position="222"/>
        <end position="250"/>
    </location>
</feature>
<feature type="transmembrane region" description="Helical" evidence="9">
    <location>
        <begin position="396"/>
        <end position="414"/>
    </location>
</feature>
<gene>
    <name evidence="10" type="ORF">HYC85_005571</name>
</gene>
<evidence type="ECO:0000256" key="3">
    <source>
        <dbReference type="ARBA" id="ARBA00022692"/>
    </source>
</evidence>
<feature type="transmembrane region" description="Helical" evidence="9">
    <location>
        <begin position="117"/>
        <end position="138"/>
    </location>
</feature>
<accession>A0A7J7I1P5</accession>
<keyword evidence="3 9" id="KW-0812">Transmembrane</keyword>
<evidence type="ECO:0000256" key="4">
    <source>
        <dbReference type="ARBA" id="ARBA00022729"/>
    </source>
</evidence>
<keyword evidence="4" id="KW-0732">Signal</keyword>
<comment type="similarity">
    <text evidence="2">Belongs to the NEMP family.</text>
</comment>
<keyword evidence="11" id="KW-1185">Reference proteome</keyword>
<protein>
    <submittedName>
        <fullName evidence="10">Uncharacterized protein</fullName>
    </submittedName>
</protein>
<proteinExistence type="inferred from homology"/>